<keyword evidence="15" id="KW-1185">Reference proteome</keyword>
<dbReference type="CDD" id="cd18110">
    <property type="entry name" value="ATP-synt_F1_beta_C"/>
    <property type="match status" value="1"/>
</dbReference>
<dbReference type="InterPro" id="IPR055190">
    <property type="entry name" value="ATP-synt_VA_C"/>
</dbReference>
<dbReference type="InterPro" id="IPR024034">
    <property type="entry name" value="ATPase_F1/V1_b/a_C"/>
</dbReference>
<organism evidence="14 15">
    <name type="scientific">Streptomyces anandii</name>
    <dbReference type="NCBI Taxonomy" id="285454"/>
    <lineage>
        <taxon>Bacteria</taxon>
        <taxon>Bacillati</taxon>
        <taxon>Actinomycetota</taxon>
        <taxon>Actinomycetes</taxon>
        <taxon>Kitasatosporales</taxon>
        <taxon>Streptomycetaceae</taxon>
        <taxon>Streptomyces</taxon>
    </lineage>
</organism>
<evidence type="ECO:0000256" key="7">
    <source>
        <dbReference type="ARBA" id="ARBA00022967"/>
    </source>
</evidence>
<evidence type="ECO:0000256" key="11">
    <source>
        <dbReference type="ARBA" id="ARBA00023310"/>
    </source>
</evidence>
<feature type="domain" description="AAA+ ATPase" evidence="13">
    <location>
        <begin position="156"/>
        <end position="342"/>
    </location>
</feature>
<dbReference type="Gene3D" id="3.40.50.300">
    <property type="entry name" value="P-loop containing nucleotide triphosphate hydrolases"/>
    <property type="match status" value="1"/>
</dbReference>
<dbReference type="Pfam" id="PF22919">
    <property type="entry name" value="ATP-synt_VA_C"/>
    <property type="match status" value="1"/>
</dbReference>
<dbReference type="InterPro" id="IPR036121">
    <property type="entry name" value="ATPase_F1/V1/A1_a/bsu_N_sf"/>
</dbReference>
<protein>
    <recommendedName>
        <fullName evidence="12">ATP synthase subunit beta</fullName>
        <ecNumber evidence="12">7.1.2.2</ecNumber>
    </recommendedName>
    <alternativeName>
        <fullName evidence="12">ATP synthase F1 sector subunit beta</fullName>
    </alternativeName>
    <alternativeName>
        <fullName evidence="12">F-ATPase subunit beta</fullName>
    </alternativeName>
</protein>
<evidence type="ECO:0000256" key="5">
    <source>
        <dbReference type="ARBA" id="ARBA00022741"/>
    </source>
</evidence>
<dbReference type="EMBL" id="JBHYTS010000074">
    <property type="protein sequence ID" value="MFE1755024.1"/>
    <property type="molecule type" value="Genomic_DNA"/>
</dbReference>
<dbReference type="InterPro" id="IPR005722">
    <property type="entry name" value="ATP_synth_F1_bsu"/>
</dbReference>
<evidence type="ECO:0000256" key="12">
    <source>
        <dbReference type="HAMAP-Rule" id="MF_01347"/>
    </source>
</evidence>
<dbReference type="PROSITE" id="PS00152">
    <property type="entry name" value="ATPASE_ALPHA_BETA"/>
    <property type="match status" value="1"/>
</dbReference>
<keyword evidence="9 12" id="KW-0472">Membrane</keyword>
<evidence type="ECO:0000313" key="15">
    <source>
        <dbReference type="Proteomes" id="UP001599756"/>
    </source>
</evidence>
<dbReference type="PANTHER" id="PTHR15184:SF71">
    <property type="entry name" value="ATP SYNTHASE SUBUNIT BETA, MITOCHONDRIAL"/>
    <property type="match status" value="1"/>
</dbReference>
<keyword evidence="5 12" id="KW-0547">Nucleotide-binding</keyword>
<dbReference type="Gene3D" id="2.40.10.170">
    <property type="match status" value="1"/>
</dbReference>
<keyword evidence="4 12" id="KW-1003">Cell membrane</keyword>
<gene>
    <name evidence="12 14" type="primary">atpD</name>
    <name evidence="14" type="ORF">ACFW88_31575</name>
</gene>
<dbReference type="CDD" id="cd01133">
    <property type="entry name" value="F1-ATPase_beta_CD"/>
    <property type="match status" value="1"/>
</dbReference>
<feature type="binding site" evidence="12">
    <location>
        <begin position="164"/>
        <end position="171"/>
    </location>
    <ligand>
        <name>ATP</name>
        <dbReference type="ChEBI" id="CHEBI:30616"/>
    </ligand>
</feature>
<name>A0ABW6HEF1_9ACTN</name>
<dbReference type="SUPFAM" id="SSF52540">
    <property type="entry name" value="P-loop containing nucleoside triphosphate hydrolases"/>
    <property type="match status" value="1"/>
</dbReference>
<dbReference type="RefSeq" id="WP_381810080.1">
    <property type="nucleotide sequence ID" value="NZ_JBHYTS010000074.1"/>
</dbReference>
<keyword evidence="7 12" id="KW-1278">Translocase</keyword>
<comment type="subcellular location">
    <subcellularLocation>
        <location evidence="12">Cell membrane</location>
        <topology evidence="12">Peripheral membrane protein</topology>
    </subcellularLocation>
    <subcellularLocation>
        <location evidence="1">Membrane</location>
    </subcellularLocation>
</comment>
<evidence type="ECO:0000256" key="3">
    <source>
        <dbReference type="ARBA" id="ARBA00022448"/>
    </source>
</evidence>
<sequence length="478" mass="52144">MTTTVETATATGRVARVIGPVVDVEFPVDAMPDIYNALHVEVADPANEGEKKTLTLEVAQHLGDGLVRTISMQPTDGLVRQAAVTDTGASISVPVGDFTKGKVFNTLGEVLNVDETYDGERWPIHRKAPNFDELESKTEMFETGVKVIDLLTPYVKGGKIGLFGGAGVGKTVLIQEMIYRVANNHDGVSVFAGVGERTREGNDLIEEMSDSGVIDKTALVFGQMDEPPGTRLRVALAGLTMAEYFRDVQKQDVLFFIDNIFRFTQAGSEVSTLLGRMPSAVGYQPNLADEMGLLQERITSTRGHSITSMQAIYVPADDLTDPAPATTFAHLDATTVLSRPISEKGIYPAVDPLDSTSRILDPRYISADHYNAAMRVKNILQKYKDLQDIIAILGIDELGEEDKLVVHRARRVERFLSQNTHVAKQFTGVDGSDVPLDESIAAFNAICDGEYDHFPEQAFFMCGGLEDLKKNAKELGVS</sequence>
<reference evidence="14 15" key="1">
    <citation type="submission" date="2024-09" db="EMBL/GenBank/DDBJ databases">
        <title>The Natural Products Discovery Center: Release of the First 8490 Sequenced Strains for Exploring Actinobacteria Biosynthetic Diversity.</title>
        <authorList>
            <person name="Kalkreuter E."/>
            <person name="Kautsar S.A."/>
            <person name="Yang D."/>
            <person name="Bader C.D."/>
            <person name="Teijaro C.N."/>
            <person name="Fluegel L."/>
            <person name="Davis C.M."/>
            <person name="Simpson J.R."/>
            <person name="Lauterbach L."/>
            <person name="Steele A.D."/>
            <person name="Gui C."/>
            <person name="Meng S."/>
            <person name="Li G."/>
            <person name="Viehrig K."/>
            <person name="Ye F."/>
            <person name="Su P."/>
            <person name="Kiefer A.F."/>
            <person name="Nichols A."/>
            <person name="Cepeda A.J."/>
            <person name="Yan W."/>
            <person name="Fan B."/>
            <person name="Jiang Y."/>
            <person name="Adhikari A."/>
            <person name="Zheng C.-J."/>
            <person name="Schuster L."/>
            <person name="Cowan T.M."/>
            <person name="Smanski M.J."/>
            <person name="Chevrette M.G."/>
            <person name="De Carvalho L.P.S."/>
            <person name="Shen B."/>
        </authorList>
    </citation>
    <scope>NUCLEOTIDE SEQUENCE [LARGE SCALE GENOMIC DNA]</scope>
    <source>
        <strain evidence="14 15">NPDC059500</strain>
    </source>
</reference>
<dbReference type="EC" id="7.1.2.2" evidence="12"/>
<dbReference type="InterPro" id="IPR050053">
    <property type="entry name" value="ATPase_alpha/beta_chains"/>
</dbReference>
<keyword evidence="12" id="KW-0375">Hydrogen ion transport</keyword>
<comment type="catalytic activity">
    <reaction evidence="12">
        <text>ATP + H2O + 4 H(+)(in) = ADP + phosphate + 5 H(+)(out)</text>
        <dbReference type="Rhea" id="RHEA:57720"/>
        <dbReference type="ChEBI" id="CHEBI:15377"/>
        <dbReference type="ChEBI" id="CHEBI:15378"/>
        <dbReference type="ChEBI" id="CHEBI:30616"/>
        <dbReference type="ChEBI" id="CHEBI:43474"/>
        <dbReference type="ChEBI" id="CHEBI:456216"/>
        <dbReference type="EC" id="7.1.2.2"/>
    </reaction>
</comment>
<dbReference type="InterPro" id="IPR004100">
    <property type="entry name" value="ATPase_F1/V1/A1_a/bsu_N"/>
</dbReference>
<keyword evidence="11 12" id="KW-0066">ATP synthesis</keyword>
<dbReference type="SUPFAM" id="SSF50615">
    <property type="entry name" value="N-terminal domain of alpha and beta subunits of F1 ATP synthase"/>
    <property type="match status" value="1"/>
</dbReference>
<evidence type="ECO:0000256" key="9">
    <source>
        <dbReference type="ARBA" id="ARBA00023136"/>
    </source>
</evidence>
<evidence type="ECO:0000256" key="2">
    <source>
        <dbReference type="ARBA" id="ARBA00008936"/>
    </source>
</evidence>
<keyword evidence="10 12" id="KW-0139">CF(1)</keyword>
<dbReference type="InterPro" id="IPR027417">
    <property type="entry name" value="P-loop_NTPase"/>
</dbReference>
<dbReference type="PANTHER" id="PTHR15184">
    <property type="entry name" value="ATP SYNTHASE"/>
    <property type="match status" value="1"/>
</dbReference>
<keyword evidence="8 12" id="KW-0406">Ion transport</keyword>
<proteinExistence type="inferred from homology"/>
<dbReference type="InterPro" id="IPR003593">
    <property type="entry name" value="AAA+_ATPase"/>
</dbReference>
<dbReference type="Gene3D" id="1.10.1140.10">
    <property type="entry name" value="Bovine Mitochondrial F1-atpase, Atp Synthase Beta Chain, Chain D, domain 3"/>
    <property type="match status" value="1"/>
</dbReference>
<evidence type="ECO:0000256" key="1">
    <source>
        <dbReference type="ARBA" id="ARBA00004370"/>
    </source>
</evidence>
<dbReference type="SMART" id="SM00382">
    <property type="entry name" value="AAA"/>
    <property type="match status" value="1"/>
</dbReference>
<evidence type="ECO:0000259" key="13">
    <source>
        <dbReference type="SMART" id="SM00382"/>
    </source>
</evidence>
<dbReference type="HAMAP" id="MF_01347">
    <property type="entry name" value="ATP_synth_beta_bact"/>
    <property type="match status" value="1"/>
</dbReference>
<accession>A0ABW6HEF1</accession>
<dbReference type="Pfam" id="PF00006">
    <property type="entry name" value="ATP-synt_ab"/>
    <property type="match status" value="1"/>
</dbReference>
<evidence type="ECO:0000313" key="14">
    <source>
        <dbReference type="EMBL" id="MFE1755024.1"/>
    </source>
</evidence>
<evidence type="ECO:0000256" key="8">
    <source>
        <dbReference type="ARBA" id="ARBA00023065"/>
    </source>
</evidence>
<dbReference type="Proteomes" id="UP001599756">
    <property type="component" value="Unassembled WGS sequence"/>
</dbReference>
<evidence type="ECO:0000256" key="10">
    <source>
        <dbReference type="ARBA" id="ARBA00023196"/>
    </source>
</evidence>
<dbReference type="NCBIfam" id="TIGR01039">
    <property type="entry name" value="atpD"/>
    <property type="match status" value="1"/>
</dbReference>
<keyword evidence="3 12" id="KW-0813">Transport</keyword>
<evidence type="ECO:0000256" key="4">
    <source>
        <dbReference type="ARBA" id="ARBA00022475"/>
    </source>
</evidence>
<comment type="caution">
    <text evidence="14">The sequence shown here is derived from an EMBL/GenBank/DDBJ whole genome shotgun (WGS) entry which is preliminary data.</text>
</comment>
<keyword evidence="6 12" id="KW-0067">ATP-binding</keyword>
<comment type="function">
    <text evidence="12">Produces ATP from ADP in the presence of a proton gradient across the membrane. The catalytic sites are hosted primarily by the beta subunits.</text>
</comment>
<comment type="similarity">
    <text evidence="2 12">Belongs to the ATPase alpha/beta chains family.</text>
</comment>
<dbReference type="InterPro" id="IPR000194">
    <property type="entry name" value="ATPase_F1/V1/A1_a/bsu_nucl-bd"/>
</dbReference>
<dbReference type="InterPro" id="IPR020003">
    <property type="entry name" value="ATPase_a/bsu_AS"/>
</dbReference>
<dbReference type="Pfam" id="PF02874">
    <property type="entry name" value="ATP-synt_ab_N"/>
    <property type="match status" value="1"/>
</dbReference>
<evidence type="ECO:0000256" key="6">
    <source>
        <dbReference type="ARBA" id="ARBA00022840"/>
    </source>
</evidence>
<dbReference type="SUPFAM" id="SSF47917">
    <property type="entry name" value="C-terminal domain of alpha and beta subunits of F1 ATP synthase"/>
    <property type="match status" value="1"/>
</dbReference>
<dbReference type="CDD" id="cd18115">
    <property type="entry name" value="ATP-synt_F1_beta_N"/>
    <property type="match status" value="1"/>
</dbReference>